<dbReference type="Gene3D" id="3.30.420.80">
    <property type="entry name" value="Ribosomal protein S11"/>
    <property type="match status" value="1"/>
</dbReference>
<dbReference type="AlphaFoldDB" id="A0A2G9ZNY1"/>
<dbReference type="InterPro" id="IPR019981">
    <property type="entry name" value="Ribosomal_uS11_bac-type"/>
</dbReference>
<proteinExistence type="inferred from homology"/>
<evidence type="ECO:0000256" key="2">
    <source>
        <dbReference type="ARBA" id="ARBA00022730"/>
    </source>
</evidence>
<dbReference type="PANTHER" id="PTHR11759">
    <property type="entry name" value="40S RIBOSOMAL PROTEIN S14/30S RIBOSOMAL PROTEIN S11"/>
    <property type="match status" value="1"/>
</dbReference>
<evidence type="ECO:0000256" key="4">
    <source>
        <dbReference type="ARBA" id="ARBA00022980"/>
    </source>
</evidence>
<keyword evidence="2 7" id="KW-0699">rRNA-binding</keyword>
<dbReference type="Pfam" id="PF00411">
    <property type="entry name" value="Ribosomal_S11"/>
    <property type="match status" value="1"/>
</dbReference>
<dbReference type="InterPro" id="IPR018102">
    <property type="entry name" value="Ribosomal_uS11_CS"/>
</dbReference>
<dbReference type="InterPro" id="IPR036967">
    <property type="entry name" value="Ribosomal_uS11_sf"/>
</dbReference>
<gene>
    <name evidence="7" type="primary">rpsK</name>
    <name evidence="10" type="ORF">COX21_03800</name>
</gene>
<comment type="function">
    <text evidence="7">Located on the platform of the 30S subunit, it bridges several disparate RNA helices of the 16S rRNA. Forms part of the Shine-Dalgarno cleft in the 70S ribosome.</text>
</comment>
<dbReference type="GO" id="GO:0006412">
    <property type="term" value="P:translation"/>
    <property type="evidence" value="ECO:0007669"/>
    <property type="project" value="UniProtKB-UniRule"/>
</dbReference>
<evidence type="ECO:0000256" key="6">
    <source>
        <dbReference type="ARBA" id="ARBA00035160"/>
    </source>
</evidence>
<dbReference type="GO" id="GO:0019843">
    <property type="term" value="F:rRNA binding"/>
    <property type="evidence" value="ECO:0007669"/>
    <property type="project" value="UniProtKB-UniRule"/>
</dbReference>
<comment type="similarity">
    <text evidence="1 7 8">Belongs to the universal ribosomal protein uS11 family.</text>
</comment>
<dbReference type="GO" id="GO:1990904">
    <property type="term" value="C:ribonucleoprotein complex"/>
    <property type="evidence" value="ECO:0007669"/>
    <property type="project" value="UniProtKB-KW"/>
</dbReference>
<evidence type="ECO:0000313" key="11">
    <source>
        <dbReference type="Proteomes" id="UP000231408"/>
    </source>
</evidence>
<feature type="coiled-coil region" evidence="9">
    <location>
        <begin position="4"/>
        <end position="31"/>
    </location>
</feature>
<dbReference type="EMBL" id="PCSE01000107">
    <property type="protein sequence ID" value="PIP34280.1"/>
    <property type="molecule type" value="Genomic_DNA"/>
</dbReference>
<name>A0A2G9ZNY1_9BACT</name>
<dbReference type="PROSITE" id="PS00054">
    <property type="entry name" value="RIBOSOMAL_S11"/>
    <property type="match status" value="1"/>
</dbReference>
<keyword evidence="5 7" id="KW-0687">Ribonucleoprotein</keyword>
<dbReference type="NCBIfam" id="NF003698">
    <property type="entry name" value="PRK05309.1"/>
    <property type="match status" value="1"/>
</dbReference>
<dbReference type="GO" id="GO:0003735">
    <property type="term" value="F:structural constituent of ribosome"/>
    <property type="evidence" value="ECO:0007669"/>
    <property type="project" value="InterPro"/>
</dbReference>
<evidence type="ECO:0000256" key="1">
    <source>
        <dbReference type="ARBA" id="ARBA00006194"/>
    </source>
</evidence>
<protein>
    <recommendedName>
        <fullName evidence="6 7">Small ribosomal subunit protein uS11</fullName>
    </recommendedName>
</protein>
<dbReference type="GO" id="GO:0005840">
    <property type="term" value="C:ribosome"/>
    <property type="evidence" value="ECO:0007669"/>
    <property type="project" value="UniProtKB-KW"/>
</dbReference>
<dbReference type="FunFam" id="3.30.420.80:FF:000010">
    <property type="entry name" value="30S ribosomal protein S11"/>
    <property type="match status" value="1"/>
</dbReference>
<evidence type="ECO:0000256" key="9">
    <source>
        <dbReference type="SAM" id="Coils"/>
    </source>
</evidence>
<evidence type="ECO:0000256" key="7">
    <source>
        <dbReference type="HAMAP-Rule" id="MF_01310"/>
    </source>
</evidence>
<comment type="subunit">
    <text evidence="7">Part of the 30S ribosomal subunit. Interacts with proteins S7 and S18. Binds to IF-3.</text>
</comment>
<dbReference type="NCBIfam" id="TIGR03632">
    <property type="entry name" value="uS11_bact"/>
    <property type="match status" value="1"/>
</dbReference>
<comment type="caution">
    <text evidence="10">The sequence shown here is derived from an EMBL/GenBank/DDBJ whole genome shotgun (WGS) entry which is preliminary data.</text>
</comment>
<dbReference type="Proteomes" id="UP000231408">
    <property type="component" value="Unassembled WGS sequence"/>
</dbReference>
<keyword evidence="4 7" id="KW-0689">Ribosomal protein</keyword>
<evidence type="ECO:0000256" key="5">
    <source>
        <dbReference type="ARBA" id="ARBA00023274"/>
    </source>
</evidence>
<organism evidence="10 11">
    <name type="scientific">Candidatus Falkowbacteria bacterium CG23_combo_of_CG06-09_8_20_14_all_41_10</name>
    <dbReference type="NCBI Taxonomy" id="1974571"/>
    <lineage>
        <taxon>Bacteria</taxon>
        <taxon>Candidatus Falkowiibacteriota</taxon>
    </lineage>
</organism>
<reference evidence="10 11" key="1">
    <citation type="submission" date="2017-09" db="EMBL/GenBank/DDBJ databases">
        <title>Depth-based differentiation of microbial function through sediment-hosted aquifers and enrichment of novel symbionts in the deep terrestrial subsurface.</title>
        <authorList>
            <person name="Probst A.J."/>
            <person name="Ladd B."/>
            <person name="Jarett J.K."/>
            <person name="Geller-Mcgrath D.E."/>
            <person name="Sieber C.M."/>
            <person name="Emerson J.B."/>
            <person name="Anantharaman K."/>
            <person name="Thomas B.C."/>
            <person name="Malmstrom R."/>
            <person name="Stieglmeier M."/>
            <person name="Klingl A."/>
            <person name="Woyke T."/>
            <person name="Ryan C.M."/>
            <person name="Banfield J.F."/>
        </authorList>
    </citation>
    <scope>NUCLEOTIDE SEQUENCE [LARGE SCALE GENOMIC DNA]</scope>
    <source>
        <strain evidence="10">CG23_combo_of_CG06-09_8_20_14_all_41_10</strain>
    </source>
</reference>
<dbReference type="InterPro" id="IPR001971">
    <property type="entry name" value="Ribosomal_uS11"/>
</dbReference>
<evidence type="ECO:0000256" key="8">
    <source>
        <dbReference type="RuleBase" id="RU003629"/>
    </source>
</evidence>
<sequence>MSADEELSEEIKQKLEKNKQARAKKKLVKKKKRKVAKTVKSGKAFINATYNNTILSLADNNGDVISWASAGLAGFKGAKKATPYAAQIITKIAVQKAREEYGLEEVKVYVSGVGTGREAAIRALNANGLNITAIKDVTPIPHNGCRPKKPRRV</sequence>
<dbReference type="HAMAP" id="MF_01310">
    <property type="entry name" value="Ribosomal_uS11"/>
    <property type="match status" value="1"/>
</dbReference>
<evidence type="ECO:0000313" key="10">
    <source>
        <dbReference type="EMBL" id="PIP34280.1"/>
    </source>
</evidence>
<keyword evidence="3 7" id="KW-0694">RNA-binding</keyword>
<evidence type="ECO:0000256" key="3">
    <source>
        <dbReference type="ARBA" id="ARBA00022884"/>
    </source>
</evidence>
<dbReference type="PIRSF" id="PIRSF002131">
    <property type="entry name" value="Ribosomal_S11"/>
    <property type="match status" value="1"/>
</dbReference>
<accession>A0A2G9ZNY1</accession>
<dbReference type="SUPFAM" id="SSF53137">
    <property type="entry name" value="Translational machinery components"/>
    <property type="match status" value="1"/>
</dbReference>
<keyword evidence="9" id="KW-0175">Coiled coil</keyword>